<evidence type="ECO:0000313" key="3">
    <source>
        <dbReference type="EMBL" id="SHJ57357.1"/>
    </source>
</evidence>
<dbReference type="InterPro" id="IPR049945">
    <property type="entry name" value="AAA_22"/>
</dbReference>
<evidence type="ECO:0000259" key="2">
    <source>
        <dbReference type="SMART" id="SM00382"/>
    </source>
</evidence>
<dbReference type="InterPro" id="IPR027417">
    <property type="entry name" value="P-loop_NTPase"/>
</dbReference>
<reference evidence="3 4" key="1">
    <citation type="submission" date="2016-11" db="EMBL/GenBank/DDBJ databases">
        <authorList>
            <person name="Jaros S."/>
            <person name="Januszkiewicz K."/>
            <person name="Wedrychowicz H."/>
        </authorList>
    </citation>
    <scope>NUCLEOTIDE SEQUENCE [LARGE SCALE GENOMIC DNA]</scope>
    <source>
        <strain evidence="3 4">DSM 5091</strain>
    </source>
</reference>
<dbReference type="SUPFAM" id="SSF52540">
    <property type="entry name" value="P-loop containing nucleoside triphosphate hydrolases"/>
    <property type="match status" value="1"/>
</dbReference>
<dbReference type="STRING" id="1122189.SAMN02745165_02688"/>
<dbReference type="Gene3D" id="3.40.50.300">
    <property type="entry name" value="P-loop containing nucleotide triphosphate hydrolases"/>
    <property type="match status" value="1"/>
</dbReference>
<sequence>MYTEFFGLSAKPFELLPNPKFLYLSKGHRKALSYLQYGVQEHAGFTLMTGEVGSGKTTLVRDIINRISSDTTLAMVFNTRVDSHQLVSMINEDFGLDVVGKDKVQLLRELNDFLLDECSEGRQPIIIVDEAQNLSADSLEEIRLLSNLEADSFKLVQIILVGQPELKQIIAKPSLRQLRQRISISCHLNPLNREETEEYIFHRIGTVGSRDCVSFKEGVFDMIYRFSGGIPRLINLICDFLLLSAFVEETKEIDVELVKDAVNELSFEDVQLPLDIGNERVRGDRPVVSGTVDDRLAQIEENYAKLNAQRSEKEAILERLSSQGSILEYLINQQQNQFNQFEDQLKKISSQIDRLRQMLLVDGKRVEHQEPLLLEGRAKNGRF</sequence>
<keyword evidence="1" id="KW-0175">Coiled coil</keyword>
<dbReference type="OrthoDB" id="9779230at2"/>
<evidence type="ECO:0000256" key="1">
    <source>
        <dbReference type="SAM" id="Coils"/>
    </source>
</evidence>
<dbReference type="EMBL" id="FQZT01000010">
    <property type="protein sequence ID" value="SHJ57357.1"/>
    <property type="molecule type" value="Genomic_DNA"/>
</dbReference>
<gene>
    <name evidence="3" type="ORF">SAMN02745165_02688</name>
</gene>
<dbReference type="InterPro" id="IPR017466">
    <property type="entry name" value="XrtA-assoc_ATPase-like"/>
</dbReference>
<dbReference type="InterPro" id="IPR052026">
    <property type="entry name" value="ExeA_AAA_ATPase_DNA-bind"/>
</dbReference>
<dbReference type="GO" id="GO:0016887">
    <property type="term" value="F:ATP hydrolysis activity"/>
    <property type="evidence" value="ECO:0007669"/>
    <property type="project" value="InterPro"/>
</dbReference>
<feature type="coiled-coil region" evidence="1">
    <location>
        <begin position="296"/>
        <end position="358"/>
    </location>
</feature>
<dbReference type="PANTHER" id="PTHR35894">
    <property type="entry name" value="GENERAL SECRETION PATHWAY PROTEIN A-RELATED"/>
    <property type="match status" value="1"/>
</dbReference>
<name>A0A1M6KEU0_MALRU</name>
<dbReference type="Proteomes" id="UP000184171">
    <property type="component" value="Unassembled WGS sequence"/>
</dbReference>
<evidence type="ECO:0000313" key="4">
    <source>
        <dbReference type="Proteomes" id="UP000184171"/>
    </source>
</evidence>
<keyword evidence="4" id="KW-1185">Reference proteome</keyword>
<dbReference type="RefSeq" id="WP_072909251.1">
    <property type="nucleotide sequence ID" value="NZ_FQZT01000010.1"/>
</dbReference>
<feature type="domain" description="AAA+ ATPase" evidence="2">
    <location>
        <begin position="42"/>
        <end position="185"/>
    </location>
</feature>
<organism evidence="3 4">
    <name type="scientific">Malonomonas rubra DSM 5091</name>
    <dbReference type="NCBI Taxonomy" id="1122189"/>
    <lineage>
        <taxon>Bacteria</taxon>
        <taxon>Pseudomonadati</taxon>
        <taxon>Thermodesulfobacteriota</taxon>
        <taxon>Desulfuromonadia</taxon>
        <taxon>Desulfuromonadales</taxon>
        <taxon>Geopsychrobacteraceae</taxon>
        <taxon>Malonomonas</taxon>
    </lineage>
</organism>
<dbReference type="PANTHER" id="PTHR35894:SF1">
    <property type="entry name" value="PHOSPHORIBULOKINASE _ URIDINE KINASE FAMILY"/>
    <property type="match status" value="1"/>
</dbReference>
<dbReference type="Pfam" id="PF13401">
    <property type="entry name" value="AAA_22"/>
    <property type="match status" value="1"/>
</dbReference>
<dbReference type="CDD" id="cd00009">
    <property type="entry name" value="AAA"/>
    <property type="match status" value="1"/>
</dbReference>
<accession>A0A1M6KEU0</accession>
<protein>
    <submittedName>
        <fullName evidence="3">Putative secretion ATPase, PEP-CTERM locus subfamily</fullName>
    </submittedName>
</protein>
<dbReference type="NCBIfam" id="TIGR03015">
    <property type="entry name" value="pepcterm_ATPase"/>
    <property type="match status" value="1"/>
</dbReference>
<proteinExistence type="predicted"/>
<dbReference type="AlphaFoldDB" id="A0A1M6KEU0"/>
<dbReference type="InterPro" id="IPR003593">
    <property type="entry name" value="AAA+_ATPase"/>
</dbReference>
<dbReference type="SMART" id="SM00382">
    <property type="entry name" value="AAA"/>
    <property type="match status" value="1"/>
</dbReference>